<feature type="signal peptide" evidence="1">
    <location>
        <begin position="1"/>
        <end position="40"/>
    </location>
</feature>
<dbReference type="Proteomes" id="UP001155901">
    <property type="component" value="Unassembled WGS sequence"/>
</dbReference>
<dbReference type="InterPro" id="IPR013424">
    <property type="entry name" value="Ice-binding_C"/>
</dbReference>
<name>A0AA41L3M7_9BURK</name>
<dbReference type="EMBL" id="JAHTGR010000002">
    <property type="protein sequence ID" value="MBV6319932.1"/>
    <property type="molecule type" value="Genomic_DNA"/>
</dbReference>
<organism evidence="3 5">
    <name type="scientific">Duganella violaceipulchra</name>
    <dbReference type="NCBI Taxonomy" id="2849652"/>
    <lineage>
        <taxon>Bacteria</taxon>
        <taxon>Pseudomonadati</taxon>
        <taxon>Pseudomonadota</taxon>
        <taxon>Betaproteobacteria</taxon>
        <taxon>Burkholderiales</taxon>
        <taxon>Oxalobacteraceae</taxon>
        <taxon>Telluria group</taxon>
        <taxon>Duganella</taxon>
    </lineage>
</organism>
<reference evidence="4" key="2">
    <citation type="submission" date="2022-03" db="EMBL/GenBank/DDBJ databases">
        <title>Genome Encyclopedia of Bacteria and Archaea VI: Functional Genomics of Type Strains.</title>
        <authorList>
            <person name="Whitman W."/>
        </authorList>
    </citation>
    <scope>NUCLEOTIDE SEQUENCE</scope>
    <source>
        <strain evidence="4">HSC-15S17</strain>
    </source>
</reference>
<keyword evidence="6" id="KW-1185">Reference proteome</keyword>
<protein>
    <submittedName>
        <fullName evidence="3">NF038120 family PEP-CTERM protein</fullName>
    </submittedName>
</protein>
<dbReference type="EMBL" id="JALJZU010000008">
    <property type="protein sequence ID" value="MCP2010296.1"/>
    <property type="molecule type" value="Genomic_DNA"/>
</dbReference>
<accession>A0AA41L3M7</accession>
<evidence type="ECO:0000313" key="6">
    <source>
        <dbReference type="Proteomes" id="UP001162889"/>
    </source>
</evidence>
<gene>
    <name evidence="3" type="ORF">KVP70_03215</name>
    <name evidence="4" type="ORF">L1274_004036</name>
</gene>
<dbReference type="NCBIfam" id="NF038120">
    <property type="entry name" value="PEP_CTERM_QFxxD"/>
    <property type="match status" value="1"/>
</dbReference>
<evidence type="ECO:0000259" key="2">
    <source>
        <dbReference type="Pfam" id="PF07589"/>
    </source>
</evidence>
<sequence length="253" mass="26650">MQDDFVSTVVQSPLHRVLSRYIKAALAGSLALAILPAAHANTTIDFNNLAGAAMYNGETSYVNNGFYIENFSTSAFAQPGDYVGMIVDDGANQCALSLQCPITNSPYLAAVNDSVMYATRNQDHQSFLIKSFQAAFLGPVDPTNPSVTGLLKIQASGAFGTQTATFNLGAPGANGFEFANYTTSGAFSTTLFSEFYVYGYACNAGGSCTAFNSDRGQFAIDNILTSAVPEPSSWMMLGAGLLGLAAAARRRKA</sequence>
<comment type="caution">
    <text evidence="3">The sequence shown here is derived from an EMBL/GenBank/DDBJ whole genome shotgun (WGS) entry which is preliminary data.</text>
</comment>
<evidence type="ECO:0000313" key="5">
    <source>
        <dbReference type="Proteomes" id="UP001155901"/>
    </source>
</evidence>
<feature type="chain" id="PRO_5041465764" evidence="1">
    <location>
        <begin position="41"/>
        <end position="253"/>
    </location>
</feature>
<dbReference type="NCBIfam" id="TIGR02595">
    <property type="entry name" value="PEP_CTERM"/>
    <property type="match status" value="1"/>
</dbReference>
<evidence type="ECO:0000313" key="3">
    <source>
        <dbReference type="EMBL" id="MBV6319932.1"/>
    </source>
</evidence>
<evidence type="ECO:0000256" key="1">
    <source>
        <dbReference type="SAM" id="SignalP"/>
    </source>
</evidence>
<dbReference type="RefSeq" id="WP_217940605.1">
    <property type="nucleotide sequence ID" value="NZ_JAHTGR010000002.1"/>
</dbReference>
<reference evidence="3" key="1">
    <citation type="submission" date="2021-07" db="EMBL/GenBank/DDBJ databases">
        <title>Characterization of violacein-producing bacteria and related species.</title>
        <authorList>
            <person name="Wilson H.S."/>
            <person name="De Leon M.E."/>
        </authorList>
    </citation>
    <scope>NUCLEOTIDE SEQUENCE</scope>
    <source>
        <strain evidence="3">HSC-15S17</strain>
    </source>
</reference>
<keyword evidence="1" id="KW-0732">Signal</keyword>
<proteinExistence type="predicted"/>
<dbReference type="Proteomes" id="UP001162889">
    <property type="component" value="Unassembled WGS sequence"/>
</dbReference>
<feature type="domain" description="Ice-binding protein C-terminal" evidence="2">
    <location>
        <begin position="227"/>
        <end position="251"/>
    </location>
</feature>
<dbReference type="AlphaFoldDB" id="A0AA41L3M7"/>
<dbReference type="Pfam" id="PF07589">
    <property type="entry name" value="PEP-CTERM"/>
    <property type="match status" value="1"/>
</dbReference>
<evidence type="ECO:0000313" key="4">
    <source>
        <dbReference type="EMBL" id="MCP2010296.1"/>
    </source>
</evidence>